<organism evidence="2 3">
    <name type="scientific">Zhongshania marina</name>
    <dbReference type="NCBI Taxonomy" id="2304603"/>
    <lineage>
        <taxon>Bacteria</taxon>
        <taxon>Pseudomonadati</taxon>
        <taxon>Pseudomonadota</taxon>
        <taxon>Gammaproteobacteria</taxon>
        <taxon>Cellvibrionales</taxon>
        <taxon>Spongiibacteraceae</taxon>
        <taxon>Zhongshania</taxon>
    </lineage>
</organism>
<gene>
    <name evidence="2" type="ORF">C0068_11165</name>
</gene>
<name>A0A2S4HFC0_9GAMM</name>
<protein>
    <submittedName>
        <fullName evidence="2">RimK-like protein</fullName>
    </submittedName>
</protein>
<dbReference type="SUPFAM" id="SSF56059">
    <property type="entry name" value="Glutathione synthetase ATP-binding domain-like"/>
    <property type="match status" value="1"/>
</dbReference>
<feature type="domain" description="ATP-grasp fold RimK-type" evidence="1">
    <location>
        <begin position="157"/>
        <end position="288"/>
    </location>
</feature>
<dbReference type="EMBL" id="PQGG01000027">
    <property type="protein sequence ID" value="POP52629.1"/>
    <property type="molecule type" value="Genomic_DNA"/>
</dbReference>
<dbReference type="GO" id="GO:0018169">
    <property type="term" value="F:ribosomal S6-glutamic acid ligase activity"/>
    <property type="evidence" value="ECO:0007669"/>
    <property type="project" value="TreeGrafter"/>
</dbReference>
<proteinExistence type="predicted"/>
<dbReference type="OrthoDB" id="583309at2"/>
<dbReference type="Proteomes" id="UP000237222">
    <property type="component" value="Unassembled WGS sequence"/>
</dbReference>
<dbReference type="GO" id="GO:0005737">
    <property type="term" value="C:cytoplasm"/>
    <property type="evidence" value="ECO:0007669"/>
    <property type="project" value="TreeGrafter"/>
</dbReference>
<dbReference type="RefSeq" id="WP_103684572.1">
    <property type="nucleotide sequence ID" value="NZ_PQGG01000027.1"/>
</dbReference>
<evidence type="ECO:0000313" key="3">
    <source>
        <dbReference type="Proteomes" id="UP000237222"/>
    </source>
</evidence>
<dbReference type="AlphaFoldDB" id="A0A2S4HFC0"/>
<sequence>MSGTCLIVSSIYDFSVDLVIQELEKRNVDYLRINKENLSQYEININPVKKEFHISGEGIDREITKVKSIWFRQAVFLRNTPANALNLEEQLSRSQWSAFLRSLMLFEDSYWMNWPASTYAAESKPYQLMIASEVGFKVPVTEVGNSFKNSKILDTKIIVKSLDTVLLMDGDDCLFTYTSNVEASELIKGNVNSAPLIVQYYVNKKTDIRVTVIENDIFAVKITSNGAGIDDDWRLTKREHIEYTDIPLPDELVKICKLFMKRLNLNFGAIDFIESNGEYYFIEINPTGEWGWLSNEKRAIEKHIADALSR</sequence>
<evidence type="ECO:0000259" key="1">
    <source>
        <dbReference type="Pfam" id="PF08443"/>
    </source>
</evidence>
<dbReference type="Gene3D" id="3.30.470.20">
    <property type="entry name" value="ATP-grasp fold, B domain"/>
    <property type="match status" value="1"/>
</dbReference>
<accession>A0A2S4HFC0</accession>
<dbReference type="Pfam" id="PF08443">
    <property type="entry name" value="RimK"/>
    <property type="match status" value="1"/>
</dbReference>
<evidence type="ECO:0000313" key="2">
    <source>
        <dbReference type="EMBL" id="POP52629.1"/>
    </source>
</evidence>
<dbReference type="InterPro" id="IPR013651">
    <property type="entry name" value="ATP-grasp_RimK-type"/>
</dbReference>
<dbReference type="PANTHER" id="PTHR21621:SF0">
    <property type="entry name" value="BETA-CITRYLGLUTAMATE SYNTHASE B-RELATED"/>
    <property type="match status" value="1"/>
</dbReference>
<dbReference type="PANTHER" id="PTHR21621">
    <property type="entry name" value="RIBOSOMAL PROTEIN S6 MODIFICATION PROTEIN"/>
    <property type="match status" value="1"/>
</dbReference>
<reference evidence="2" key="1">
    <citation type="submission" date="2018-01" db="EMBL/GenBank/DDBJ databases">
        <authorList>
            <person name="Yu X.-D."/>
        </authorList>
    </citation>
    <scope>NUCLEOTIDE SEQUENCE</scope>
    <source>
        <strain evidence="2">ZX-21</strain>
    </source>
</reference>
<dbReference type="GO" id="GO:0009432">
    <property type="term" value="P:SOS response"/>
    <property type="evidence" value="ECO:0007669"/>
    <property type="project" value="TreeGrafter"/>
</dbReference>
<comment type="caution">
    <text evidence="2">The sequence shown here is derived from an EMBL/GenBank/DDBJ whole genome shotgun (WGS) entry which is preliminary data.</text>
</comment>